<sequence length="401" mass="48488">MKDSNLQTIVISLSLADNWEEARQEWTRVKLEKIDKTMESKCLCGKAHLQKVYSVSRTDLSNIKLSPIGSSCIKKFQNKELTKSLKRAEREYRLRTNSDFSSLKEIMDLDSLDEYYQKGYFKADRGNRYDPWNDYQLFKLALSGKQAERQLAFHKMERILYVVNDYLRPELNQVFDVEAYLKKLRRWKLYERVAAALRKKALEREKLLAQREREAERERQRQLDLQRWAQKKQDLLAWLDGQFDEESIALKNSLDSQTEDREICHKIAEYQNFLERKEAQERVAIAELERKQARVKCLFDWLRSQNRLDDLKKIQTIESIDKKLFMLEKWHTDYVHHRRMEQRQQDELLCVVLELRRQVKKYYPYTERAKKCIEFVDGLDDLQEQRDWLQRFQKLMKKSGF</sequence>
<dbReference type="EMBL" id="RSDG01000023">
    <property type="protein sequence ID" value="RRR49173.1"/>
    <property type="molecule type" value="Genomic_DNA"/>
</dbReference>
<reference evidence="1 2" key="1">
    <citation type="submission" date="2018-11" db="EMBL/GenBank/DDBJ databases">
        <authorList>
            <person name="Stevens M.J."/>
            <person name="Cernela N."/>
            <person name="Spoerry Serrano N."/>
            <person name="Schmitt S."/>
            <person name="Schrenzel J."/>
            <person name="Stephan R."/>
        </authorList>
    </citation>
    <scope>NUCLEOTIDE SEQUENCE [LARGE SCALE GENOMIC DNA]</scope>
    <source>
        <strain evidence="1 2">SS1014</strain>
    </source>
</reference>
<organism evidence="1 2">
    <name type="scientific">Streptococcus suis</name>
    <dbReference type="NCBI Taxonomy" id="1307"/>
    <lineage>
        <taxon>Bacteria</taxon>
        <taxon>Bacillati</taxon>
        <taxon>Bacillota</taxon>
        <taxon>Bacilli</taxon>
        <taxon>Lactobacillales</taxon>
        <taxon>Streptococcaceae</taxon>
        <taxon>Streptococcus</taxon>
    </lineage>
</organism>
<reference evidence="1 2" key="2">
    <citation type="submission" date="2018-12" db="EMBL/GenBank/DDBJ databases">
        <title>Whole-genome sequences of fifteen clinical Streptococcus suis strains isolated from pigs between 2006 and 2018.</title>
        <authorList>
            <person name="Stevens M.J.A."/>
            <person name="Cernela N."/>
            <person name="Spoerry Serrano N."/>
            <person name="Schmitt S."/>
            <person name="Schrenzel J."/>
            <person name="Stephan R."/>
        </authorList>
    </citation>
    <scope>NUCLEOTIDE SEQUENCE [LARGE SCALE GENOMIC DNA]</scope>
    <source>
        <strain evidence="1 2">SS1014</strain>
    </source>
</reference>
<accession>A0A426T5N8</accession>
<evidence type="ECO:0000313" key="1">
    <source>
        <dbReference type="EMBL" id="RRR49173.1"/>
    </source>
</evidence>
<dbReference type="AlphaFoldDB" id="A0A426T5N8"/>
<gene>
    <name evidence="1" type="ORF">EJA00_04650</name>
</gene>
<protein>
    <submittedName>
        <fullName evidence="1">Uncharacterized protein</fullName>
    </submittedName>
</protein>
<name>A0A426T5N8_STRSU</name>
<comment type="caution">
    <text evidence="1">The sequence shown here is derived from an EMBL/GenBank/DDBJ whole genome shotgun (WGS) entry which is preliminary data.</text>
</comment>
<dbReference type="Proteomes" id="UP000273973">
    <property type="component" value="Unassembled WGS sequence"/>
</dbReference>
<proteinExistence type="predicted"/>
<dbReference type="RefSeq" id="WP_125183709.1">
    <property type="nucleotide sequence ID" value="NZ_RSDG01000023.1"/>
</dbReference>
<evidence type="ECO:0000313" key="2">
    <source>
        <dbReference type="Proteomes" id="UP000273973"/>
    </source>
</evidence>